<dbReference type="Proteomes" id="UP000317422">
    <property type="component" value="Unassembled WGS sequence"/>
</dbReference>
<feature type="compositionally biased region" description="Basic and acidic residues" evidence="1">
    <location>
        <begin position="632"/>
        <end position="667"/>
    </location>
</feature>
<feature type="region of interest" description="Disordered" evidence="1">
    <location>
        <begin position="540"/>
        <end position="706"/>
    </location>
</feature>
<dbReference type="RefSeq" id="WP_141921466.1">
    <property type="nucleotide sequence ID" value="NZ_VFQC01000001.1"/>
</dbReference>
<comment type="caution">
    <text evidence="2">The sequence shown here is derived from an EMBL/GenBank/DDBJ whole genome shotgun (WGS) entry which is preliminary data.</text>
</comment>
<dbReference type="AlphaFoldDB" id="A0A543NEB0"/>
<dbReference type="Gene3D" id="1.10.287.1060">
    <property type="entry name" value="ESAT-6-like"/>
    <property type="match status" value="1"/>
</dbReference>
<feature type="compositionally biased region" description="Basic and acidic residues" evidence="1">
    <location>
        <begin position="482"/>
        <end position="513"/>
    </location>
</feature>
<reference evidence="2 3" key="1">
    <citation type="submission" date="2019-06" db="EMBL/GenBank/DDBJ databases">
        <title>Sequencing the genomes of 1000 actinobacteria strains.</title>
        <authorList>
            <person name="Klenk H.-P."/>
        </authorList>
    </citation>
    <scope>NUCLEOTIDE SEQUENCE [LARGE SCALE GENOMIC DNA]</scope>
    <source>
        <strain evidence="2 3">DSM 45015</strain>
    </source>
</reference>
<dbReference type="Pfam" id="PF14424">
    <property type="entry name" value="Toxin-deaminase"/>
    <property type="match status" value="1"/>
</dbReference>
<protein>
    <submittedName>
        <fullName evidence="2">Putative deaminase of polymorphic toxin system</fullName>
    </submittedName>
</protein>
<feature type="region of interest" description="Disordered" evidence="1">
    <location>
        <begin position="351"/>
        <end position="519"/>
    </location>
</feature>
<gene>
    <name evidence="2" type="ORF">FHX37_0049</name>
</gene>
<organism evidence="2 3">
    <name type="scientific">Haloactinospora alba</name>
    <dbReference type="NCBI Taxonomy" id="405555"/>
    <lineage>
        <taxon>Bacteria</taxon>
        <taxon>Bacillati</taxon>
        <taxon>Actinomycetota</taxon>
        <taxon>Actinomycetes</taxon>
        <taxon>Streptosporangiales</taxon>
        <taxon>Nocardiopsidaceae</taxon>
        <taxon>Haloactinospora</taxon>
    </lineage>
</organism>
<evidence type="ECO:0000313" key="3">
    <source>
        <dbReference type="Proteomes" id="UP000317422"/>
    </source>
</evidence>
<feature type="compositionally biased region" description="Basic and acidic residues" evidence="1">
    <location>
        <begin position="684"/>
        <end position="693"/>
    </location>
</feature>
<feature type="compositionally biased region" description="Low complexity" evidence="1">
    <location>
        <begin position="596"/>
        <end position="605"/>
    </location>
</feature>
<proteinExistence type="predicted"/>
<feature type="compositionally biased region" description="Low complexity" evidence="1">
    <location>
        <begin position="355"/>
        <end position="388"/>
    </location>
</feature>
<dbReference type="EMBL" id="VFQC01000001">
    <property type="protein sequence ID" value="TQN30188.1"/>
    <property type="molecule type" value="Genomic_DNA"/>
</dbReference>
<keyword evidence="3" id="KW-1185">Reference proteome</keyword>
<feature type="compositionally biased region" description="Polar residues" evidence="1">
    <location>
        <begin position="556"/>
        <end position="581"/>
    </location>
</feature>
<evidence type="ECO:0000256" key="1">
    <source>
        <dbReference type="SAM" id="MobiDB-lite"/>
    </source>
</evidence>
<name>A0A543NEB0_9ACTN</name>
<accession>A0A543NEB0</accession>
<dbReference type="OrthoDB" id="3426897at2"/>
<feature type="compositionally biased region" description="Gly residues" evidence="1">
    <location>
        <begin position="606"/>
        <end position="627"/>
    </location>
</feature>
<sequence length="863" mass="92387">MSENETNELLTPEGIPVPEVRPEELEAAAKAIDTDGQNIADSGNSIQSTWQGLAEVYSAPESGELLSAVDAVSKLGEDVNDALETVADALRTFAEEAAPLKKKLASLKSQASEFLEGVEDVEEVRDDDEEREEHNRIKTAIDDAVVAYQAAERKCANKITELFDGTTFVPDKGEILTEGREAHGVEEIPEGAATPWGTSQEEDKIWIADVGWGVWDVTGGATVDRLADMARLSGFYTDEGWGVESASDWWGNVYAYGEQRNKETMALVGLVKVEDSGFGVWGDWERRDGVAEDAWKGMGDSIVPVSEWEQRPGYTITVGGINAAASVVGGAGLARGAASSLRGLRQSLPAASRGDLSLPDRSSFDLSSSSSSPGSSPDGGDRGSLSGDGLDDLRSDALDDAADLEDRYETPSRGTGHETPGSGEAPGQDGSDRGETNRSQQAESPESLSDDSSSQPDGSAERAPVREDVGDTSGREAPSSTQRERDTASAPDREASGTRNTEDSPHRPEEDISARQLQQWTHLADEVGWERAMELAGIERVPDQDMAMAGKGPDASASQSDSETSADSNPGVSYQEQPTRSEPQRTGGGSPTPDVSSDGISSGPSSGNGGSSFGREGGLNHGDGGGSPYTDGTDRGDGSYEHDQSRDAEESGGEEELRQDQIKELSQEIRNGASPPPGSLGVEALRESLDAPELKGTNRIPPKSNTAIMRYDIEGVDSNTLAASSGKKEKDNGLVKSLEEPVFETEEGGNSGRYDSEVKLLEDIDSRISKDSTGTIEMYTERPPCISCQNVVDQFISKYPGIDIKVTWGERNIIAIDSSSDYKDPNIGFYNSDDPYDKKWVIEQLPETARKHDMKIWQKKYGG</sequence>
<evidence type="ECO:0000313" key="2">
    <source>
        <dbReference type="EMBL" id="TQN30188.1"/>
    </source>
</evidence>
<feature type="compositionally biased region" description="Low complexity" evidence="1">
    <location>
        <begin position="443"/>
        <end position="458"/>
    </location>
</feature>
<dbReference type="InterPro" id="IPR032721">
    <property type="entry name" value="Toxin-deaminase"/>
</dbReference>
<feature type="compositionally biased region" description="Basic and acidic residues" evidence="1">
    <location>
        <begin position="459"/>
        <end position="469"/>
    </location>
</feature>